<dbReference type="HOGENOM" id="CLU_2543990_0_0_1"/>
<dbReference type="Proteomes" id="UP000001312">
    <property type="component" value="Unassembled WGS sequence"/>
</dbReference>
<dbReference type="AlphaFoldDB" id="A7F2B1"/>
<dbReference type="GeneID" id="5483129"/>
<organism evidence="1 2">
    <name type="scientific">Sclerotinia sclerotiorum (strain ATCC 18683 / 1980 / Ss-1)</name>
    <name type="common">White mold</name>
    <name type="synonym">Whetzelinia sclerotiorum</name>
    <dbReference type="NCBI Taxonomy" id="665079"/>
    <lineage>
        <taxon>Eukaryota</taxon>
        <taxon>Fungi</taxon>
        <taxon>Dikarya</taxon>
        <taxon>Ascomycota</taxon>
        <taxon>Pezizomycotina</taxon>
        <taxon>Leotiomycetes</taxon>
        <taxon>Helotiales</taxon>
        <taxon>Sclerotiniaceae</taxon>
        <taxon>Sclerotinia</taxon>
    </lineage>
</organism>
<dbReference type="InParanoid" id="A7F2B1"/>
<dbReference type="EMBL" id="CH476639">
    <property type="protein sequence ID" value="EDN95853.1"/>
    <property type="molecule type" value="Genomic_DNA"/>
</dbReference>
<proteinExistence type="predicted"/>
<evidence type="ECO:0000313" key="1">
    <source>
        <dbReference type="EMBL" id="EDN95853.1"/>
    </source>
</evidence>
<name>A7F2B1_SCLS1</name>
<accession>A7F2B1</accession>
<keyword evidence="2" id="KW-1185">Reference proteome</keyword>
<evidence type="ECO:0000313" key="2">
    <source>
        <dbReference type="Proteomes" id="UP000001312"/>
    </source>
</evidence>
<dbReference type="RefSeq" id="XP_001587029.1">
    <property type="nucleotide sequence ID" value="XM_001586979.1"/>
</dbReference>
<gene>
    <name evidence="1" type="ORF">SS1G_12058</name>
</gene>
<reference evidence="2" key="1">
    <citation type="journal article" date="2011" name="PLoS Genet.">
        <title>Genomic analysis of the necrotrophic fungal pathogens Sclerotinia sclerotiorum and Botrytis cinerea.</title>
        <authorList>
            <person name="Amselem J."/>
            <person name="Cuomo C.A."/>
            <person name="van Kan J.A."/>
            <person name="Viaud M."/>
            <person name="Benito E.P."/>
            <person name="Couloux A."/>
            <person name="Coutinho P.M."/>
            <person name="de Vries R.P."/>
            <person name="Dyer P.S."/>
            <person name="Fillinger S."/>
            <person name="Fournier E."/>
            <person name="Gout L."/>
            <person name="Hahn M."/>
            <person name="Kohn L."/>
            <person name="Lapalu N."/>
            <person name="Plummer K.M."/>
            <person name="Pradier J.M."/>
            <person name="Quevillon E."/>
            <person name="Sharon A."/>
            <person name="Simon A."/>
            <person name="ten Have A."/>
            <person name="Tudzynski B."/>
            <person name="Tudzynski P."/>
            <person name="Wincker P."/>
            <person name="Andrew M."/>
            <person name="Anthouard V."/>
            <person name="Beever R.E."/>
            <person name="Beffa R."/>
            <person name="Benoit I."/>
            <person name="Bouzid O."/>
            <person name="Brault B."/>
            <person name="Chen Z."/>
            <person name="Choquer M."/>
            <person name="Collemare J."/>
            <person name="Cotton P."/>
            <person name="Danchin E.G."/>
            <person name="Da Silva C."/>
            <person name="Gautier A."/>
            <person name="Giraud C."/>
            <person name="Giraud T."/>
            <person name="Gonzalez C."/>
            <person name="Grossetete S."/>
            <person name="Guldener U."/>
            <person name="Henrissat B."/>
            <person name="Howlett B.J."/>
            <person name="Kodira C."/>
            <person name="Kretschmer M."/>
            <person name="Lappartient A."/>
            <person name="Leroch M."/>
            <person name="Levis C."/>
            <person name="Mauceli E."/>
            <person name="Neuveglise C."/>
            <person name="Oeser B."/>
            <person name="Pearson M."/>
            <person name="Poulain J."/>
            <person name="Poussereau N."/>
            <person name="Quesneville H."/>
            <person name="Rascle C."/>
            <person name="Schumacher J."/>
            <person name="Segurens B."/>
            <person name="Sexton A."/>
            <person name="Silva E."/>
            <person name="Sirven C."/>
            <person name="Soanes D.M."/>
            <person name="Talbot N.J."/>
            <person name="Templeton M."/>
            <person name="Yandava C."/>
            <person name="Yarden O."/>
            <person name="Zeng Q."/>
            <person name="Rollins J.A."/>
            <person name="Lebrun M.H."/>
            <person name="Dickman M."/>
        </authorList>
    </citation>
    <scope>NUCLEOTIDE SEQUENCE [LARGE SCALE GENOMIC DNA]</scope>
    <source>
        <strain evidence="2">ATCC 18683 / 1980 / Ss-1</strain>
    </source>
</reference>
<protein>
    <submittedName>
        <fullName evidence="1">Uncharacterized protein</fullName>
    </submittedName>
</protein>
<dbReference type="KEGG" id="ssl:SS1G_12058"/>
<sequence>MTTSKPCMLSLLIAKDNFEAQAFAHSCNQETAVAGALNRFHISTVNCTLQGLGRIELHAYSPRQGESKKRQFDRYIFSSLGDS</sequence>